<evidence type="ECO:0000313" key="5">
    <source>
        <dbReference type="Proteomes" id="UP000199517"/>
    </source>
</evidence>
<reference evidence="5" key="1">
    <citation type="submission" date="2016-10" db="EMBL/GenBank/DDBJ databases">
        <authorList>
            <person name="Varghese N."/>
            <person name="Submissions S."/>
        </authorList>
    </citation>
    <scope>NUCLEOTIDE SEQUENCE [LARGE SCALE GENOMIC DNA]</scope>
    <source>
        <strain evidence="5">DSM 7481</strain>
    </source>
</reference>
<dbReference type="RefSeq" id="WP_092951356.1">
    <property type="nucleotide sequence ID" value="NZ_FOMQ01000005.1"/>
</dbReference>
<evidence type="ECO:0000256" key="1">
    <source>
        <dbReference type="ARBA" id="ARBA00022630"/>
    </source>
</evidence>
<dbReference type="InterPro" id="IPR016164">
    <property type="entry name" value="FAD-linked_Oxase-like_C"/>
</dbReference>
<dbReference type="PROSITE" id="PS51387">
    <property type="entry name" value="FAD_PCMH"/>
    <property type="match status" value="1"/>
</dbReference>
<proteinExistence type="predicted"/>
<evidence type="ECO:0000313" key="4">
    <source>
        <dbReference type="EMBL" id="SFD71153.1"/>
    </source>
</evidence>
<organism evidence="4 5">
    <name type="scientific">Paracidovorax konjaci</name>
    <dbReference type="NCBI Taxonomy" id="32040"/>
    <lineage>
        <taxon>Bacteria</taxon>
        <taxon>Pseudomonadati</taxon>
        <taxon>Pseudomonadota</taxon>
        <taxon>Betaproteobacteria</taxon>
        <taxon>Burkholderiales</taxon>
        <taxon>Comamonadaceae</taxon>
        <taxon>Paracidovorax</taxon>
    </lineage>
</organism>
<protein>
    <submittedName>
        <fullName evidence="4">Glycolate oxidase FAD binding subunit</fullName>
    </submittedName>
</protein>
<dbReference type="GO" id="GO:0003824">
    <property type="term" value="F:catalytic activity"/>
    <property type="evidence" value="ECO:0007669"/>
    <property type="project" value="InterPro"/>
</dbReference>
<dbReference type="SUPFAM" id="SSF56176">
    <property type="entry name" value="FAD-binding/transporter-associated domain-like"/>
    <property type="match status" value="1"/>
</dbReference>
<evidence type="ECO:0000256" key="2">
    <source>
        <dbReference type="ARBA" id="ARBA00022827"/>
    </source>
</evidence>
<feature type="domain" description="FAD-binding PCMH-type" evidence="3">
    <location>
        <begin position="1"/>
        <end position="171"/>
    </location>
</feature>
<dbReference type="InterPro" id="IPR036318">
    <property type="entry name" value="FAD-bd_PCMH-like_sf"/>
</dbReference>
<dbReference type="PANTHER" id="PTHR11748">
    <property type="entry name" value="D-LACTATE DEHYDROGENASE"/>
    <property type="match status" value="1"/>
</dbReference>
<dbReference type="GO" id="GO:0071949">
    <property type="term" value="F:FAD binding"/>
    <property type="evidence" value="ECO:0007669"/>
    <property type="project" value="InterPro"/>
</dbReference>
<dbReference type="STRING" id="32040.SAMN04489710_105105"/>
<dbReference type="InterPro" id="IPR016169">
    <property type="entry name" value="FAD-bd_PCMH_sub2"/>
</dbReference>
<keyword evidence="5" id="KW-1185">Reference proteome</keyword>
<evidence type="ECO:0000259" key="3">
    <source>
        <dbReference type="PROSITE" id="PS51387"/>
    </source>
</evidence>
<dbReference type="Proteomes" id="UP000199517">
    <property type="component" value="Unassembled WGS sequence"/>
</dbReference>
<dbReference type="AlphaFoldDB" id="A0A1I1UQT0"/>
<sequence length="392" mass="40321">MDSALRQTIERVRDSAATQRPLRIRGGGTKDFHGGAALLGDVLDTRALAGVVDYEPSELVVTVRAGTPLAELEALLASRGQCLPFEPPHFGDGATVGGMVAAGLSGPARASAGAVRDFVLGVEIVNGRAECLRFGGQVMKNVAGYDVSRLMVGAWGTLGLITEVSLKVLPIPPAEATLRFELPQAEALRRLQAWGGQPLPLNASRWESAAPGGGGVLHLRLRGATAAVESACRALGGERLPQAAAQADWAACREQALPWFAARPSGSVLWRLSVPPAAPALVLPAEAGPPLVEWHGGLRWLQAPAALGPALREAARAAGGDATVFIANNSMDPAASGPDRSKDCVPVAVGGPGADAGPDAVRERIHARLRATFDPAGIFNPGRLAGLAGLAG</sequence>
<gene>
    <name evidence="4" type="ORF">SAMN04489710_105105</name>
</gene>
<keyword evidence="1" id="KW-0285">Flavoprotein</keyword>
<dbReference type="PANTHER" id="PTHR11748:SF103">
    <property type="entry name" value="GLYCOLATE OXIDASE SUBUNIT GLCE"/>
    <property type="match status" value="1"/>
</dbReference>
<dbReference type="OrthoDB" id="9811557at2"/>
<dbReference type="InterPro" id="IPR016166">
    <property type="entry name" value="FAD-bd_PCMH"/>
</dbReference>
<accession>A0A1I1UQT0</accession>
<keyword evidence="2" id="KW-0274">FAD</keyword>
<name>A0A1I1UQT0_9BURK</name>
<dbReference type="Pfam" id="PF01565">
    <property type="entry name" value="FAD_binding_4"/>
    <property type="match status" value="1"/>
</dbReference>
<dbReference type="NCBIfam" id="NF008439">
    <property type="entry name" value="PRK11282.1"/>
    <property type="match status" value="1"/>
</dbReference>
<dbReference type="InterPro" id="IPR006094">
    <property type="entry name" value="Oxid_FAD_bind_N"/>
</dbReference>
<dbReference type="Gene3D" id="3.30.465.10">
    <property type="match status" value="1"/>
</dbReference>
<dbReference type="SUPFAM" id="SSF55103">
    <property type="entry name" value="FAD-linked oxidases, C-terminal domain"/>
    <property type="match status" value="1"/>
</dbReference>
<dbReference type="EMBL" id="FOMQ01000005">
    <property type="protein sequence ID" value="SFD71153.1"/>
    <property type="molecule type" value="Genomic_DNA"/>
</dbReference>